<dbReference type="EMBL" id="JACIEI010000003">
    <property type="protein sequence ID" value="MBB3993673.1"/>
    <property type="molecule type" value="Genomic_DNA"/>
</dbReference>
<organism evidence="1 2">
    <name type="scientific">Sulfitobacter undariae</name>
    <dbReference type="NCBI Taxonomy" id="1563671"/>
    <lineage>
        <taxon>Bacteria</taxon>
        <taxon>Pseudomonadati</taxon>
        <taxon>Pseudomonadota</taxon>
        <taxon>Alphaproteobacteria</taxon>
        <taxon>Rhodobacterales</taxon>
        <taxon>Roseobacteraceae</taxon>
        <taxon>Sulfitobacter</taxon>
    </lineage>
</organism>
<keyword evidence="2" id="KW-1185">Reference proteome</keyword>
<accession>A0A7W6E8E7</accession>
<dbReference type="Proteomes" id="UP000530268">
    <property type="component" value="Unassembled WGS sequence"/>
</dbReference>
<sequence>MLTILLLCGAAVIGFVTLRYFQRGPYLAAGRFNAPAPVRAAAKRLEYSAQPNVHAINCINSAELCVTAMAVAFAQMDDNTPMSEATLIASTQRHLQLSPEQASDMTTLGFWLVEQGQGPTPAFQRLTKRLKQLDHGPYFGKMMNVIGDVKATGTKGMASPRQADAMGALARIFRTA</sequence>
<comment type="caution">
    <text evidence="1">The sequence shown here is derived from an EMBL/GenBank/DDBJ whole genome shotgun (WGS) entry which is preliminary data.</text>
</comment>
<dbReference type="AlphaFoldDB" id="A0A7W6E8E7"/>
<proteinExistence type="predicted"/>
<dbReference type="RefSeq" id="WP_184563984.1">
    <property type="nucleotide sequence ID" value="NZ_JACIEI010000003.1"/>
</dbReference>
<evidence type="ECO:0000313" key="2">
    <source>
        <dbReference type="Proteomes" id="UP000530268"/>
    </source>
</evidence>
<evidence type="ECO:0000313" key="1">
    <source>
        <dbReference type="EMBL" id="MBB3993673.1"/>
    </source>
</evidence>
<protein>
    <submittedName>
        <fullName evidence="1">Uncharacterized protein</fullName>
    </submittedName>
</protein>
<name>A0A7W6E8E7_9RHOB</name>
<reference evidence="1 2" key="1">
    <citation type="submission" date="2020-08" db="EMBL/GenBank/DDBJ databases">
        <title>Genomic Encyclopedia of Type Strains, Phase IV (KMG-IV): sequencing the most valuable type-strain genomes for metagenomic binning, comparative biology and taxonomic classification.</title>
        <authorList>
            <person name="Goeker M."/>
        </authorList>
    </citation>
    <scope>NUCLEOTIDE SEQUENCE [LARGE SCALE GENOMIC DNA]</scope>
    <source>
        <strain evidence="1 2">DSM 102234</strain>
    </source>
</reference>
<gene>
    <name evidence="1" type="ORF">GGR95_001304</name>
</gene>